<dbReference type="InterPro" id="IPR004358">
    <property type="entry name" value="Sig_transdc_His_kin-like_C"/>
</dbReference>
<evidence type="ECO:0000313" key="9">
    <source>
        <dbReference type="EMBL" id="MDA0164865.1"/>
    </source>
</evidence>
<dbReference type="InterPro" id="IPR005467">
    <property type="entry name" value="His_kinase_dom"/>
</dbReference>
<sequence length="285" mass="29718">MIFIGSSWLLTLAFIAFYLRAHRRLVLVARAAHELRGPLFAMQLGLHGLGGEPARVAAIELELQRAGRALDDLTAAPSGARAETSRELVDLTELVESYAPAWRALASGYGAELRVEPPLILTRVDPAELTAAWPRRRTAPAPPARSGAPTTPATSPRSAHAPPALSTRASRAAATTVFADPLRIAQACANLIGNAAEHGGGVVQVRIRAGGAHVRIEVADDGPGLPMSVTALTASARTRRGRRGHGLAIAAAIAEHHGGRLHAAPSDAGARLMLEMPAANDPVVA</sequence>
<dbReference type="AlphaFoldDB" id="A0A9X3S2R6"/>
<keyword evidence="5" id="KW-0418">Kinase</keyword>
<dbReference type="PANTHER" id="PTHR44936">
    <property type="entry name" value="SENSOR PROTEIN CREC"/>
    <property type="match status" value="1"/>
</dbReference>
<dbReference type="InterPro" id="IPR050980">
    <property type="entry name" value="2C_sensor_his_kinase"/>
</dbReference>
<dbReference type="GO" id="GO:0004673">
    <property type="term" value="F:protein histidine kinase activity"/>
    <property type="evidence" value="ECO:0007669"/>
    <property type="project" value="UniProtKB-EC"/>
</dbReference>
<evidence type="ECO:0000313" key="10">
    <source>
        <dbReference type="Proteomes" id="UP001149140"/>
    </source>
</evidence>
<dbReference type="SUPFAM" id="SSF55874">
    <property type="entry name" value="ATPase domain of HSP90 chaperone/DNA topoisomerase II/histidine kinase"/>
    <property type="match status" value="1"/>
</dbReference>
<dbReference type="PANTHER" id="PTHR44936:SF9">
    <property type="entry name" value="SENSOR PROTEIN CREC"/>
    <property type="match status" value="1"/>
</dbReference>
<reference evidence="9" key="1">
    <citation type="submission" date="2022-10" db="EMBL/GenBank/DDBJ databases">
        <title>The WGS of Solirubrobacter ginsenosidimutans DSM 21036.</title>
        <authorList>
            <person name="Jiang Z."/>
        </authorList>
    </citation>
    <scope>NUCLEOTIDE SEQUENCE</scope>
    <source>
        <strain evidence="9">DSM 21036</strain>
    </source>
</reference>
<evidence type="ECO:0000256" key="1">
    <source>
        <dbReference type="ARBA" id="ARBA00000085"/>
    </source>
</evidence>
<dbReference type="Pfam" id="PF02518">
    <property type="entry name" value="HATPase_c"/>
    <property type="match status" value="1"/>
</dbReference>
<dbReference type="EMBL" id="JAPDOD010000038">
    <property type="protein sequence ID" value="MDA0164865.1"/>
    <property type="molecule type" value="Genomic_DNA"/>
</dbReference>
<evidence type="ECO:0000259" key="8">
    <source>
        <dbReference type="PROSITE" id="PS50109"/>
    </source>
</evidence>
<evidence type="ECO:0000256" key="5">
    <source>
        <dbReference type="ARBA" id="ARBA00022777"/>
    </source>
</evidence>
<dbReference type="PRINTS" id="PR00344">
    <property type="entry name" value="BCTRLSENSOR"/>
</dbReference>
<evidence type="ECO:0000256" key="3">
    <source>
        <dbReference type="ARBA" id="ARBA00022553"/>
    </source>
</evidence>
<dbReference type="InterPro" id="IPR036890">
    <property type="entry name" value="HATPase_C_sf"/>
</dbReference>
<dbReference type="SMART" id="SM00387">
    <property type="entry name" value="HATPase_c"/>
    <property type="match status" value="1"/>
</dbReference>
<dbReference type="GO" id="GO:0005524">
    <property type="term" value="F:ATP binding"/>
    <property type="evidence" value="ECO:0007669"/>
    <property type="project" value="UniProtKB-KW"/>
</dbReference>
<keyword evidence="3" id="KW-0597">Phosphoprotein</keyword>
<protein>
    <recommendedName>
        <fullName evidence="2">histidine kinase</fullName>
        <ecNumber evidence="2">2.7.13.3</ecNumber>
    </recommendedName>
</protein>
<accession>A0A9X3S2R6</accession>
<comment type="catalytic activity">
    <reaction evidence="1">
        <text>ATP + protein L-histidine = ADP + protein N-phospho-L-histidine.</text>
        <dbReference type="EC" id="2.7.13.3"/>
    </reaction>
</comment>
<keyword evidence="9" id="KW-0547">Nucleotide-binding</keyword>
<evidence type="ECO:0000256" key="4">
    <source>
        <dbReference type="ARBA" id="ARBA00022679"/>
    </source>
</evidence>
<dbReference type="Proteomes" id="UP001149140">
    <property type="component" value="Unassembled WGS sequence"/>
</dbReference>
<dbReference type="Gene3D" id="3.30.565.10">
    <property type="entry name" value="Histidine kinase-like ATPase, C-terminal domain"/>
    <property type="match status" value="1"/>
</dbReference>
<gene>
    <name evidence="9" type="ORF">OM076_31640</name>
</gene>
<name>A0A9X3S2R6_9ACTN</name>
<keyword evidence="4" id="KW-0808">Transferase</keyword>
<proteinExistence type="predicted"/>
<feature type="region of interest" description="Disordered" evidence="7">
    <location>
        <begin position="132"/>
        <end position="168"/>
    </location>
</feature>
<keyword evidence="10" id="KW-1185">Reference proteome</keyword>
<feature type="domain" description="Histidine kinase" evidence="8">
    <location>
        <begin position="30"/>
        <end position="280"/>
    </location>
</feature>
<dbReference type="InterPro" id="IPR003594">
    <property type="entry name" value="HATPase_dom"/>
</dbReference>
<dbReference type="GO" id="GO:0000160">
    <property type="term" value="P:phosphorelay signal transduction system"/>
    <property type="evidence" value="ECO:0007669"/>
    <property type="project" value="UniProtKB-KW"/>
</dbReference>
<dbReference type="RefSeq" id="WP_270044116.1">
    <property type="nucleotide sequence ID" value="NZ_JAPDOD010000038.1"/>
</dbReference>
<evidence type="ECO:0000256" key="7">
    <source>
        <dbReference type="SAM" id="MobiDB-lite"/>
    </source>
</evidence>
<evidence type="ECO:0000256" key="2">
    <source>
        <dbReference type="ARBA" id="ARBA00012438"/>
    </source>
</evidence>
<feature type="compositionally biased region" description="Low complexity" evidence="7">
    <location>
        <begin position="144"/>
        <end position="168"/>
    </location>
</feature>
<dbReference type="PROSITE" id="PS50109">
    <property type="entry name" value="HIS_KIN"/>
    <property type="match status" value="1"/>
</dbReference>
<keyword evidence="9" id="KW-0067">ATP-binding</keyword>
<dbReference type="EC" id="2.7.13.3" evidence="2"/>
<keyword evidence="6" id="KW-0902">Two-component regulatory system</keyword>
<organism evidence="9 10">
    <name type="scientific">Solirubrobacter ginsenosidimutans</name>
    <dbReference type="NCBI Taxonomy" id="490573"/>
    <lineage>
        <taxon>Bacteria</taxon>
        <taxon>Bacillati</taxon>
        <taxon>Actinomycetota</taxon>
        <taxon>Thermoleophilia</taxon>
        <taxon>Solirubrobacterales</taxon>
        <taxon>Solirubrobacteraceae</taxon>
        <taxon>Solirubrobacter</taxon>
    </lineage>
</organism>
<comment type="caution">
    <text evidence="9">The sequence shown here is derived from an EMBL/GenBank/DDBJ whole genome shotgun (WGS) entry which is preliminary data.</text>
</comment>
<evidence type="ECO:0000256" key="6">
    <source>
        <dbReference type="ARBA" id="ARBA00023012"/>
    </source>
</evidence>